<sequence length="115" mass="13805">MNVTGKLTFAEKQKLIKDACQMYRRYGTMIIKKNSDRFSVIELKKHLSEIKNVKFLSIFDQVLNLLSPTSYLIIYNDYINQNSKKDWKDMYFSKTTYYKRKHQAVDEFINCMFGF</sequence>
<organism evidence="1 2">
    <name type="scientific">Mycoplasma phocimorsus</name>
    <dbReference type="NCBI Taxonomy" id="3045839"/>
    <lineage>
        <taxon>Bacteria</taxon>
        <taxon>Bacillati</taxon>
        <taxon>Mycoplasmatota</taxon>
        <taxon>Mollicutes</taxon>
        <taxon>Mycoplasmataceae</taxon>
        <taxon>Mycoplasma</taxon>
    </lineage>
</organism>
<dbReference type="RefSeq" id="WP_283823846.1">
    <property type="nucleotide sequence ID" value="NZ_JASDAY010000026.1"/>
</dbReference>
<dbReference type="Proteomes" id="UP001224428">
    <property type="component" value="Unassembled WGS sequence"/>
</dbReference>
<comment type="caution">
    <text evidence="1">The sequence shown here is derived from an EMBL/GenBank/DDBJ whole genome shotgun (WGS) entry which is preliminary data.</text>
</comment>
<reference evidence="1" key="1">
    <citation type="submission" date="2023-05" db="EMBL/GenBank/DDBJ databases">
        <title>Mycoplasma phocimorsus sp. nov., isolated from Scandinavian patients with seal finger or septic arthritis after contact with seals.</title>
        <authorList>
            <person name="Skafte-Holm A."/>
            <person name="Pedersen T.R."/>
            <person name="Froelund M."/>
            <person name="Stegger M."/>
            <person name="Qvortrup K."/>
            <person name="Michaels D.L."/>
            <person name="Brown D.R."/>
            <person name="Jensen J.S."/>
        </authorList>
    </citation>
    <scope>NUCLEOTIDE SEQUENCE</scope>
    <source>
        <strain evidence="1">M5725</strain>
    </source>
</reference>
<dbReference type="NCBIfam" id="NF045770">
    <property type="entry name" value="MPN403_MG284_C"/>
    <property type="match status" value="1"/>
</dbReference>
<dbReference type="EMBL" id="JASDDP010000008">
    <property type="protein sequence ID" value="MDJ1645605.1"/>
    <property type="molecule type" value="Genomic_DNA"/>
</dbReference>
<protein>
    <submittedName>
        <fullName evidence="1">Uncharacterized protein</fullName>
    </submittedName>
</protein>
<evidence type="ECO:0000313" key="2">
    <source>
        <dbReference type="Proteomes" id="UP001224428"/>
    </source>
</evidence>
<gene>
    <name evidence="1" type="ORF">QLQ80_00675</name>
</gene>
<dbReference type="InterPro" id="IPR058231">
    <property type="entry name" value="MG284-like_C"/>
</dbReference>
<evidence type="ECO:0000313" key="1">
    <source>
        <dbReference type="EMBL" id="MDJ1645605.1"/>
    </source>
</evidence>
<keyword evidence="2" id="KW-1185">Reference proteome</keyword>
<dbReference type="AlphaFoldDB" id="A0AAJ1PTJ1"/>
<accession>A0AAJ1PTJ1</accession>
<name>A0AAJ1PTJ1_9MOLU</name>
<proteinExistence type="predicted"/>